<dbReference type="Proteomes" id="UP000325307">
    <property type="component" value="Unassembled WGS sequence"/>
</dbReference>
<accession>A0A5A7NQQ3</accession>
<comment type="caution">
    <text evidence="1">The sequence shown here is derived from an EMBL/GenBank/DDBJ whole genome shotgun (WGS) entry which is preliminary data.</text>
</comment>
<proteinExistence type="predicted"/>
<reference evidence="1 2" key="1">
    <citation type="submission" date="2019-09" db="EMBL/GenBank/DDBJ databases">
        <title>Arthrobacter zafarii sp. nov., a moderately thermotolerant and halotolerant actinobacterium isolated from Cholistan desert soil of Pakistan.</title>
        <authorList>
            <person name="Amin A."/>
            <person name="Ahmed I."/>
            <person name="Khalid N."/>
            <person name="Schumann P."/>
            <person name="Busse H.J."/>
            <person name="Khan I.U."/>
            <person name="Li S."/>
            <person name="Li W.J."/>
        </authorList>
    </citation>
    <scope>NUCLEOTIDE SEQUENCE [LARGE SCALE GENOMIC DNA]</scope>
    <source>
        <strain evidence="1 2">NCCP-1664</strain>
    </source>
</reference>
<protein>
    <submittedName>
        <fullName evidence="1">Uncharacterized protein</fullName>
    </submittedName>
</protein>
<keyword evidence="2" id="KW-1185">Reference proteome</keyword>
<evidence type="ECO:0000313" key="1">
    <source>
        <dbReference type="EMBL" id="GER23130.1"/>
    </source>
</evidence>
<evidence type="ECO:0000313" key="2">
    <source>
        <dbReference type="Proteomes" id="UP000325307"/>
    </source>
</evidence>
<organism evidence="1 2">
    <name type="scientific">Zafaria cholistanensis</name>
    <dbReference type="NCBI Taxonomy" id="1682741"/>
    <lineage>
        <taxon>Bacteria</taxon>
        <taxon>Bacillati</taxon>
        <taxon>Actinomycetota</taxon>
        <taxon>Actinomycetes</taxon>
        <taxon>Micrococcales</taxon>
        <taxon>Micrococcaceae</taxon>
        <taxon>Zafaria</taxon>
    </lineage>
</organism>
<sequence>MGATRRLGPDSWLKALNPKGPHGPEMWFPRHCPAAYAKGPRAVAVFGSPPGQAHPYGWIGLTSNLQEVSPKVTIGSRNRGYFGYEPRRVWGLKEGWPQETTSMTEAL</sequence>
<dbReference type="AlphaFoldDB" id="A0A5A7NQQ3"/>
<name>A0A5A7NQQ3_9MICC</name>
<dbReference type="EMBL" id="BKDJ01000007">
    <property type="protein sequence ID" value="GER23130.1"/>
    <property type="molecule type" value="Genomic_DNA"/>
</dbReference>
<gene>
    <name evidence="1" type="ORF">NCCP1664_16260</name>
</gene>